<evidence type="ECO:0008006" key="4">
    <source>
        <dbReference type="Google" id="ProtNLM"/>
    </source>
</evidence>
<reference evidence="2 3" key="1">
    <citation type="submission" date="2016-10" db="EMBL/GenBank/DDBJ databases">
        <authorList>
            <person name="de Groot N.N."/>
        </authorList>
    </citation>
    <scope>NUCLEOTIDE SEQUENCE [LARGE SCALE GENOMIC DNA]</scope>
    <source>
        <strain evidence="2 3">CGMCC 1.10228</strain>
    </source>
</reference>
<dbReference type="AlphaFoldDB" id="A0A1G8BIU5"/>
<feature type="signal peptide" evidence="1">
    <location>
        <begin position="1"/>
        <end position="29"/>
    </location>
</feature>
<proteinExistence type="predicted"/>
<dbReference type="Proteomes" id="UP000198854">
    <property type="component" value="Unassembled WGS sequence"/>
</dbReference>
<protein>
    <recommendedName>
        <fullName evidence="4">MetA-pathway of phenol degradation</fullName>
    </recommendedName>
</protein>
<keyword evidence="1" id="KW-0732">Signal</keyword>
<gene>
    <name evidence="2" type="ORF">SAMN04488136_11392</name>
</gene>
<name>A0A1G8BIU5_9VIBR</name>
<keyword evidence="3" id="KW-1185">Reference proteome</keyword>
<evidence type="ECO:0000256" key="1">
    <source>
        <dbReference type="SAM" id="SignalP"/>
    </source>
</evidence>
<dbReference type="EMBL" id="FNDD01000013">
    <property type="protein sequence ID" value="SDH33061.1"/>
    <property type="molecule type" value="Genomic_DNA"/>
</dbReference>
<evidence type="ECO:0000313" key="3">
    <source>
        <dbReference type="Proteomes" id="UP000198854"/>
    </source>
</evidence>
<organism evidence="2 3">
    <name type="scientific">Vibrio xiamenensis</name>
    <dbReference type="NCBI Taxonomy" id="861298"/>
    <lineage>
        <taxon>Bacteria</taxon>
        <taxon>Pseudomonadati</taxon>
        <taxon>Pseudomonadota</taxon>
        <taxon>Gammaproteobacteria</taxon>
        <taxon>Vibrionales</taxon>
        <taxon>Vibrionaceae</taxon>
        <taxon>Vibrio</taxon>
    </lineage>
</organism>
<feature type="chain" id="PRO_5011563271" description="MetA-pathway of phenol degradation" evidence="1">
    <location>
        <begin position="30"/>
        <end position="273"/>
    </location>
</feature>
<evidence type="ECO:0000313" key="2">
    <source>
        <dbReference type="EMBL" id="SDH33061.1"/>
    </source>
</evidence>
<sequence length="273" mass="29499">MLQLAGNIRVHMMKKILLAALLVPGIACAQGQVIQNKDKLDDDPTKVITKVGVSYANNFDFDDSNVAFSGSLALDDARKLNARVNHDASEWRIGGSWLFPVGIVNFNFGKNEYTNGATQTNYSVGSFMPLSYFGIEPAGIQLFPMAGYTYNDGESPKCGGNTGDKCASENFNGTPSPENGFNMVTSSSHSGYLGAFGLKALTPKFTLLGFVAGSYGSKNDEGENYKGAFGGLGGGYRIDKNNSMNAFVFMQDNNTYLDEADKRIVASYTYQFD</sequence>
<accession>A0A1G8BIU5</accession>